<name>A0ACC2RS15_9FUNG</name>
<gene>
    <name evidence="1" type="ORF">DSO57_1029854</name>
</gene>
<organism evidence="1 2">
    <name type="scientific">Entomophthora muscae</name>
    <dbReference type="NCBI Taxonomy" id="34485"/>
    <lineage>
        <taxon>Eukaryota</taxon>
        <taxon>Fungi</taxon>
        <taxon>Fungi incertae sedis</taxon>
        <taxon>Zoopagomycota</taxon>
        <taxon>Entomophthoromycotina</taxon>
        <taxon>Entomophthoromycetes</taxon>
        <taxon>Entomophthorales</taxon>
        <taxon>Entomophthoraceae</taxon>
        <taxon>Entomophthora</taxon>
    </lineage>
</organism>
<protein>
    <submittedName>
        <fullName evidence="1">Uncharacterized protein</fullName>
    </submittedName>
</protein>
<dbReference type="Proteomes" id="UP001165960">
    <property type="component" value="Unassembled WGS sequence"/>
</dbReference>
<accession>A0ACC2RS15</accession>
<keyword evidence="2" id="KW-1185">Reference proteome</keyword>
<evidence type="ECO:0000313" key="1">
    <source>
        <dbReference type="EMBL" id="KAJ9052865.1"/>
    </source>
</evidence>
<evidence type="ECO:0000313" key="2">
    <source>
        <dbReference type="Proteomes" id="UP001165960"/>
    </source>
</evidence>
<dbReference type="EMBL" id="QTSX02006590">
    <property type="protein sequence ID" value="KAJ9052865.1"/>
    <property type="molecule type" value="Genomic_DNA"/>
</dbReference>
<sequence length="111" mass="12016">MLKQCQAPNHCNPVYKYTPSPYYLRMQLSSLSLLMAIVSAGILSSQTNITTTHMVDINAGTISNLKETNNDTPPDPSADNSSFISPATLDSIKATILTINSSLKEFFSSEG</sequence>
<reference evidence="1" key="1">
    <citation type="submission" date="2022-04" db="EMBL/GenBank/DDBJ databases">
        <title>Genome of the entomopathogenic fungus Entomophthora muscae.</title>
        <authorList>
            <person name="Elya C."/>
            <person name="Lovett B.R."/>
            <person name="Lee E."/>
            <person name="Macias A.M."/>
            <person name="Hajek A.E."/>
            <person name="De Bivort B.L."/>
            <person name="Kasson M.T."/>
            <person name="De Fine Licht H.H."/>
            <person name="Stajich J.E."/>
        </authorList>
    </citation>
    <scope>NUCLEOTIDE SEQUENCE</scope>
    <source>
        <strain evidence="1">Berkeley</strain>
    </source>
</reference>
<proteinExistence type="predicted"/>
<comment type="caution">
    <text evidence="1">The sequence shown here is derived from an EMBL/GenBank/DDBJ whole genome shotgun (WGS) entry which is preliminary data.</text>
</comment>